<evidence type="ECO:0000256" key="12">
    <source>
        <dbReference type="ARBA" id="ARBA00022840"/>
    </source>
</evidence>
<dbReference type="InterPro" id="IPR011005">
    <property type="entry name" value="Dihydropteroate_synth-like_sf"/>
</dbReference>
<dbReference type="InterPro" id="IPR006157">
    <property type="entry name" value="FolB_dom"/>
</dbReference>
<dbReference type="GO" id="GO:0046872">
    <property type="term" value="F:metal ion binding"/>
    <property type="evidence" value="ECO:0007669"/>
    <property type="project" value="UniProtKB-KW"/>
</dbReference>
<dbReference type="InterPro" id="IPR006390">
    <property type="entry name" value="DHP_synth_dom"/>
</dbReference>
<feature type="signal peptide" evidence="16">
    <location>
        <begin position="1"/>
        <end position="27"/>
    </location>
</feature>
<dbReference type="Pfam" id="PF00809">
    <property type="entry name" value="Pterin_bind"/>
    <property type="match status" value="1"/>
</dbReference>
<dbReference type="EMBL" id="JARKIE010000016">
    <property type="protein sequence ID" value="KAJ7701750.1"/>
    <property type="molecule type" value="Genomic_DNA"/>
</dbReference>
<comment type="catalytic activity">
    <reaction evidence="2">
        <text>6-hydroxymethyl-7,8-dihydropterin + ATP = (7,8-dihydropterin-6-yl)methyl diphosphate + AMP + H(+)</text>
        <dbReference type="Rhea" id="RHEA:11412"/>
        <dbReference type="ChEBI" id="CHEBI:15378"/>
        <dbReference type="ChEBI" id="CHEBI:30616"/>
        <dbReference type="ChEBI" id="CHEBI:44841"/>
        <dbReference type="ChEBI" id="CHEBI:72950"/>
        <dbReference type="ChEBI" id="CHEBI:456215"/>
        <dbReference type="EC" id="2.7.6.3"/>
    </reaction>
</comment>
<dbReference type="PROSITE" id="PS00794">
    <property type="entry name" value="HPPK"/>
    <property type="match status" value="1"/>
</dbReference>
<dbReference type="InterPro" id="IPR000550">
    <property type="entry name" value="Hppk"/>
</dbReference>
<dbReference type="GO" id="GO:0005740">
    <property type="term" value="C:mitochondrial envelope"/>
    <property type="evidence" value="ECO:0007669"/>
    <property type="project" value="TreeGrafter"/>
</dbReference>
<evidence type="ECO:0000313" key="19">
    <source>
        <dbReference type="Proteomes" id="UP001221757"/>
    </source>
</evidence>
<organism evidence="18 19">
    <name type="scientific">Mycena rosella</name>
    <name type="common">Pink bonnet</name>
    <name type="synonym">Agaricus rosellus</name>
    <dbReference type="NCBI Taxonomy" id="1033263"/>
    <lineage>
        <taxon>Eukaryota</taxon>
        <taxon>Fungi</taxon>
        <taxon>Dikarya</taxon>
        <taxon>Basidiomycota</taxon>
        <taxon>Agaricomycotina</taxon>
        <taxon>Agaricomycetes</taxon>
        <taxon>Agaricomycetidae</taxon>
        <taxon>Agaricales</taxon>
        <taxon>Marasmiineae</taxon>
        <taxon>Mycenaceae</taxon>
        <taxon>Mycena</taxon>
    </lineage>
</organism>
<keyword evidence="11" id="KW-0418">Kinase</keyword>
<dbReference type="Gene3D" id="3.20.20.20">
    <property type="entry name" value="Dihydropteroate synthase-like"/>
    <property type="match status" value="1"/>
</dbReference>
<evidence type="ECO:0000256" key="5">
    <source>
        <dbReference type="ARBA" id="ARBA00005051"/>
    </source>
</evidence>
<evidence type="ECO:0000256" key="4">
    <source>
        <dbReference type="ARBA" id="ARBA00004763"/>
    </source>
</evidence>
<evidence type="ECO:0000256" key="13">
    <source>
        <dbReference type="ARBA" id="ARBA00022842"/>
    </source>
</evidence>
<dbReference type="InterPro" id="IPR035907">
    <property type="entry name" value="Hppk_sf"/>
</dbReference>
<keyword evidence="12" id="KW-0067">ATP-binding</keyword>
<keyword evidence="14" id="KW-0289">Folate biosynthesis</keyword>
<keyword evidence="10" id="KW-0547">Nucleotide-binding</keyword>
<comment type="catalytic activity">
    <reaction evidence="1">
        <text>(7,8-dihydropterin-6-yl)methyl diphosphate + 4-aminobenzoate = 7,8-dihydropteroate + diphosphate</text>
        <dbReference type="Rhea" id="RHEA:19949"/>
        <dbReference type="ChEBI" id="CHEBI:17836"/>
        <dbReference type="ChEBI" id="CHEBI:17839"/>
        <dbReference type="ChEBI" id="CHEBI:33019"/>
        <dbReference type="ChEBI" id="CHEBI:72950"/>
        <dbReference type="EC" id="2.5.1.15"/>
    </reaction>
</comment>
<comment type="caution">
    <text evidence="18">The sequence shown here is derived from an EMBL/GenBank/DDBJ whole genome shotgun (WGS) entry which is preliminary data.</text>
</comment>
<dbReference type="GO" id="GO:0004156">
    <property type="term" value="F:dihydropteroate synthase activity"/>
    <property type="evidence" value="ECO:0007669"/>
    <property type="project" value="UniProtKB-EC"/>
</dbReference>
<dbReference type="SUPFAM" id="SSF51717">
    <property type="entry name" value="Dihydropteroate synthetase-like"/>
    <property type="match status" value="1"/>
</dbReference>
<dbReference type="CDD" id="cd00483">
    <property type="entry name" value="HPPK"/>
    <property type="match status" value="1"/>
</dbReference>
<comment type="similarity">
    <text evidence="6">In the N-terminal section; belongs to the DHNA family.</text>
</comment>
<dbReference type="AlphaFoldDB" id="A0AAD7DXQ1"/>
<dbReference type="PROSITE" id="PS00793">
    <property type="entry name" value="DHPS_2"/>
    <property type="match status" value="1"/>
</dbReference>
<keyword evidence="13" id="KW-0460">Magnesium</keyword>
<comment type="pathway">
    <text evidence="4">Cofactor biosynthesis; tetrahydrofolate biosynthesis; 7,8-dihydrofolate from 2-amino-4-hydroxy-6-hydroxymethyl-7,8-dihydropteridine diphosphate and 4-aminobenzoate: step 1/2.</text>
</comment>
<evidence type="ECO:0000256" key="3">
    <source>
        <dbReference type="ARBA" id="ARBA00001946"/>
    </source>
</evidence>
<keyword evidence="16" id="KW-0732">Signal</keyword>
<dbReference type="PANTHER" id="PTHR20941">
    <property type="entry name" value="FOLATE SYNTHESIS PROTEINS"/>
    <property type="match status" value="1"/>
</dbReference>
<dbReference type="GO" id="GO:0046654">
    <property type="term" value="P:tetrahydrofolate biosynthetic process"/>
    <property type="evidence" value="ECO:0007669"/>
    <property type="project" value="TreeGrafter"/>
</dbReference>
<keyword evidence="8" id="KW-0808">Transferase</keyword>
<evidence type="ECO:0000256" key="15">
    <source>
        <dbReference type="ARBA" id="ARBA00023268"/>
    </source>
</evidence>
<evidence type="ECO:0000256" key="10">
    <source>
        <dbReference type="ARBA" id="ARBA00022741"/>
    </source>
</evidence>
<dbReference type="Gene3D" id="3.30.1130.10">
    <property type="match status" value="2"/>
</dbReference>
<accession>A0AAD7DXQ1</accession>
<sequence length="829" mass="90503">MQPRPRDTIRINDLLLIVPLLTGSVWPKPPGQAVLQPVLISLSIPHNISSTATTDDLSHTINYSFLCSLLRDSLNEKIPPLGTLENLSTRIFDLLLSRSSSDAPSLTEARLRVVQPRAPLNCKAIGVESRATTSSGSRWSTGYVKHFCEDLECSTIIGVNACEREERQIVRVNISIERWDSGLQRESWVDFRFMTRELHAKIQKTSYQTLEALTSYIAETALRHLSTDRTEQIQSPPLVTVRAAKPSAIVFASSSEIEICRTYSDYPESFIQGMEPGQNPTSDMATHTVALALGSNLGDRFYNIELALRLLETPEAFLGTKDATIAVVDTSFMYESAPMYVTDQPSFINCACMIETNLPPVALLKVLKLVETTVGRVPSIRNGPRAVDLDIILYDDAVIDTRGNPRKELDDLDGELVIPHPRLIEREFVLRPLNDMVPDFMHPLLHQSVSTLLAVLDIPADTTPMHKVIPFPQRPLPTDYTFPHSVAVVPPTLTHWTFPSSPRPTQKIAGPRTSKTRVMATLNATPDSFSDGATHNTLPTALEYAQNAVVAGASILDVGGYSTRPGAVFVSTQEEISRVGPCIAAIRTANAQLPISIDTFRPEVARAAILAGANCINDVYSFTGQESYPFPRTGSAAGGCMSDMKSIALEFAVPVILMHSRGDAGTNKDYEMYRYAGAGQEVLEGVRIELGAKVDFIVKGRGGVRRWFVIVDPGVGFSKTLEGNLEVLRDASAITADCHVGSGRDRCRNALAGYPQLIGASRKSFLGVILEQGGGRKTEPQERGWATAAAVACAVQQGAAVVRVHDTREMVDVVQVASALWERDVTDAT</sequence>
<dbReference type="GO" id="GO:0016301">
    <property type="term" value="F:kinase activity"/>
    <property type="evidence" value="ECO:0007669"/>
    <property type="project" value="UniProtKB-KW"/>
</dbReference>
<dbReference type="InterPro" id="IPR045031">
    <property type="entry name" value="DHP_synth-like"/>
</dbReference>
<feature type="chain" id="PRO_5041928326" evidence="16">
    <location>
        <begin position="28"/>
        <end position="829"/>
    </location>
</feature>
<evidence type="ECO:0000313" key="18">
    <source>
        <dbReference type="EMBL" id="KAJ7701750.1"/>
    </source>
</evidence>
<comment type="pathway">
    <text evidence="5">Cofactor biosynthesis; tetrahydrofolate biosynthesis; 2-amino-4-hydroxy-6-hydroxymethyl-7,8-dihydropteridine diphosphate from 7,8-dihydroneopterin triphosphate: step 4/4.</text>
</comment>
<dbReference type="Gene3D" id="3.30.70.560">
    <property type="entry name" value="7,8-Dihydro-6-hydroxymethylpterin-pyrophosphokinase HPPK"/>
    <property type="match status" value="1"/>
</dbReference>
<evidence type="ECO:0000256" key="2">
    <source>
        <dbReference type="ARBA" id="ARBA00000198"/>
    </source>
</evidence>
<gene>
    <name evidence="18" type="ORF">B0H17DRAFT_163631</name>
</gene>
<dbReference type="PROSITE" id="PS50972">
    <property type="entry name" value="PTERIN_BINDING"/>
    <property type="match status" value="1"/>
</dbReference>
<dbReference type="SUPFAM" id="SSF55620">
    <property type="entry name" value="Tetrahydrobiopterin biosynthesis enzymes-like"/>
    <property type="match status" value="2"/>
</dbReference>
<evidence type="ECO:0000256" key="9">
    <source>
        <dbReference type="ARBA" id="ARBA00022723"/>
    </source>
</evidence>
<evidence type="ECO:0000256" key="1">
    <source>
        <dbReference type="ARBA" id="ARBA00000012"/>
    </source>
</evidence>
<dbReference type="PANTHER" id="PTHR20941:SF1">
    <property type="entry name" value="FOLIC ACID SYNTHESIS PROTEIN FOL1"/>
    <property type="match status" value="1"/>
</dbReference>
<evidence type="ECO:0000256" key="16">
    <source>
        <dbReference type="SAM" id="SignalP"/>
    </source>
</evidence>
<dbReference type="SUPFAM" id="SSF55083">
    <property type="entry name" value="6-hydroxymethyl-7,8-dihydropterin pyrophosphokinase, HPPK"/>
    <property type="match status" value="1"/>
</dbReference>
<dbReference type="Pfam" id="PF01288">
    <property type="entry name" value="HPPK"/>
    <property type="match status" value="1"/>
</dbReference>
<evidence type="ECO:0000256" key="14">
    <source>
        <dbReference type="ARBA" id="ARBA00022909"/>
    </source>
</evidence>
<dbReference type="SMART" id="SM00905">
    <property type="entry name" value="FolB"/>
    <property type="match status" value="2"/>
</dbReference>
<evidence type="ECO:0000256" key="6">
    <source>
        <dbReference type="ARBA" id="ARBA00009640"/>
    </source>
</evidence>
<proteinExistence type="inferred from homology"/>
<feature type="domain" description="Pterin-binding" evidence="17">
    <location>
        <begin position="516"/>
        <end position="815"/>
    </location>
</feature>
<comment type="cofactor">
    <cofactor evidence="3">
        <name>Mg(2+)</name>
        <dbReference type="ChEBI" id="CHEBI:18420"/>
    </cofactor>
</comment>
<keyword evidence="9" id="KW-0479">Metal-binding</keyword>
<evidence type="ECO:0000259" key="17">
    <source>
        <dbReference type="PROSITE" id="PS50972"/>
    </source>
</evidence>
<evidence type="ECO:0000256" key="7">
    <source>
        <dbReference type="ARBA" id="ARBA00009951"/>
    </source>
</evidence>
<dbReference type="Pfam" id="PF02152">
    <property type="entry name" value="FolB"/>
    <property type="match status" value="2"/>
</dbReference>
<dbReference type="GO" id="GO:0003848">
    <property type="term" value="F:2-amino-4-hydroxy-6-hydroxymethyldihydropteridine diphosphokinase activity"/>
    <property type="evidence" value="ECO:0007669"/>
    <property type="project" value="UniProtKB-EC"/>
</dbReference>
<dbReference type="GO" id="GO:0004150">
    <property type="term" value="F:dihydroneopterin aldolase activity"/>
    <property type="evidence" value="ECO:0007669"/>
    <property type="project" value="InterPro"/>
</dbReference>
<keyword evidence="19" id="KW-1185">Reference proteome</keyword>
<evidence type="ECO:0000256" key="8">
    <source>
        <dbReference type="ARBA" id="ARBA00022679"/>
    </source>
</evidence>
<dbReference type="NCBIfam" id="TIGR01496">
    <property type="entry name" value="DHPS"/>
    <property type="match status" value="1"/>
</dbReference>
<dbReference type="GO" id="GO:0046656">
    <property type="term" value="P:folic acid biosynthetic process"/>
    <property type="evidence" value="ECO:0007669"/>
    <property type="project" value="UniProtKB-KW"/>
</dbReference>
<evidence type="ECO:0000256" key="11">
    <source>
        <dbReference type="ARBA" id="ARBA00022777"/>
    </source>
</evidence>
<protein>
    <submittedName>
        <fullName evidence="18">Dihydropteroate synthase-like protein</fullName>
    </submittedName>
</protein>
<reference evidence="18" key="1">
    <citation type="submission" date="2023-03" db="EMBL/GenBank/DDBJ databases">
        <title>Massive genome expansion in bonnet fungi (Mycena s.s.) driven by repeated elements and novel gene families across ecological guilds.</title>
        <authorList>
            <consortium name="Lawrence Berkeley National Laboratory"/>
            <person name="Harder C.B."/>
            <person name="Miyauchi S."/>
            <person name="Viragh M."/>
            <person name="Kuo A."/>
            <person name="Thoen E."/>
            <person name="Andreopoulos B."/>
            <person name="Lu D."/>
            <person name="Skrede I."/>
            <person name="Drula E."/>
            <person name="Henrissat B."/>
            <person name="Morin E."/>
            <person name="Kohler A."/>
            <person name="Barry K."/>
            <person name="LaButti K."/>
            <person name="Morin E."/>
            <person name="Salamov A."/>
            <person name="Lipzen A."/>
            <person name="Mereny Z."/>
            <person name="Hegedus B."/>
            <person name="Baldrian P."/>
            <person name="Stursova M."/>
            <person name="Weitz H."/>
            <person name="Taylor A."/>
            <person name="Grigoriev I.V."/>
            <person name="Nagy L.G."/>
            <person name="Martin F."/>
            <person name="Kauserud H."/>
        </authorList>
    </citation>
    <scope>NUCLEOTIDE SEQUENCE</scope>
    <source>
        <strain evidence="18">CBHHK067</strain>
    </source>
</reference>
<dbReference type="NCBIfam" id="TIGR01498">
    <property type="entry name" value="folK"/>
    <property type="match status" value="1"/>
</dbReference>
<dbReference type="InterPro" id="IPR000489">
    <property type="entry name" value="Pterin-binding_dom"/>
</dbReference>
<dbReference type="GO" id="GO:0005524">
    <property type="term" value="F:ATP binding"/>
    <property type="evidence" value="ECO:0007669"/>
    <property type="project" value="UniProtKB-KW"/>
</dbReference>
<dbReference type="Proteomes" id="UP001221757">
    <property type="component" value="Unassembled WGS sequence"/>
</dbReference>
<dbReference type="InterPro" id="IPR043133">
    <property type="entry name" value="GTP-CH-I_C/QueF"/>
</dbReference>
<comment type="similarity">
    <text evidence="7">In the C-terminal section; belongs to the DHPS family.</text>
</comment>
<keyword evidence="15" id="KW-0511">Multifunctional enzyme</keyword>
<name>A0AAD7DXQ1_MYCRO</name>